<organism evidence="2 3">
    <name type="scientific">Pleuronectes platessa</name>
    <name type="common">European plaice</name>
    <dbReference type="NCBI Taxonomy" id="8262"/>
    <lineage>
        <taxon>Eukaryota</taxon>
        <taxon>Metazoa</taxon>
        <taxon>Chordata</taxon>
        <taxon>Craniata</taxon>
        <taxon>Vertebrata</taxon>
        <taxon>Euteleostomi</taxon>
        <taxon>Actinopterygii</taxon>
        <taxon>Neopterygii</taxon>
        <taxon>Teleostei</taxon>
        <taxon>Neoteleostei</taxon>
        <taxon>Acanthomorphata</taxon>
        <taxon>Carangaria</taxon>
        <taxon>Pleuronectiformes</taxon>
        <taxon>Pleuronectoidei</taxon>
        <taxon>Pleuronectidae</taxon>
        <taxon>Pleuronectes</taxon>
    </lineage>
</organism>
<sequence>MCLDRGFQGQGRAGGPVPPPSWPLHGREQPALTAQTCNTITVTIPSLQNLQRRRDPKSGWSAWFPAARSSSKHEAIMEGSGLAWNCMTQSKGSHVFRAFRRA</sequence>
<protein>
    <submittedName>
        <fullName evidence="2">Uncharacterized protein</fullName>
    </submittedName>
</protein>
<gene>
    <name evidence="2" type="ORF">PLEPLA_LOCUS6708</name>
</gene>
<proteinExistence type="predicted"/>
<evidence type="ECO:0000256" key="1">
    <source>
        <dbReference type="SAM" id="MobiDB-lite"/>
    </source>
</evidence>
<keyword evidence="3" id="KW-1185">Reference proteome</keyword>
<evidence type="ECO:0000313" key="2">
    <source>
        <dbReference type="EMBL" id="CAB1418881.1"/>
    </source>
</evidence>
<evidence type="ECO:0000313" key="3">
    <source>
        <dbReference type="Proteomes" id="UP001153269"/>
    </source>
</evidence>
<dbReference type="EMBL" id="CADEAL010000347">
    <property type="protein sequence ID" value="CAB1418881.1"/>
    <property type="molecule type" value="Genomic_DNA"/>
</dbReference>
<reference evidence="2" key="1">
    <citation type="submission" date="2020-03" db="EMBL/GenBank/DDBJ databases">
        <authorList>
            <person name="Weist P."/>
        </authorList>
    </citation>
    <scope>NUCLEOTIDE SEQUENCE</scope>
</reference>
<comment type="caution">
    <text evidence="2">The sequence shown here is derived from an EMBL/GenBank/DDBJ whole genome shotgun (WGS) entry which is preliminary data.</text>
</comment>
<dbReference type="Proteomes" id="UP001153269">
    <property type="component" value="Unassembled WGS sequence"/>
</dbReference>
<dbReference type="AlphaFoldDB" id="A0A9N7TTI2"/>
<name>A0A9N7TTI2_PLEPL</name>
<feature type="region of interest" description="Disordered" evidence="1">
    <location>
        <begin position="1"/>
        <end position="27"/>
    </location>
</feature>
<accession>A0A9N7TTI2</accession>